<gene>
    <name evidence="3" type="ORF">BaRGS_00002575</name>
</gene>
<sequence length="127" mass="14356">MEYNCPVQKPTTAGLAQILRVAHIYFFPLCWSAELNHEMSAIHVTYLAVVSVLILWFISVANTVHVHDPPRLINSYQHSGQLTQVSRAGQQVRFARRPVCRKEKSVPGGTDFLASRRGKGQRENVQE</sequence>
<feature type="transmembrane region" description="Helical" evidence="2">
    <location>
        <begin position="41"/>
        <end position="61"/>
    </location>
</feature>
<evidence type="ECO:0000313" key="4">
    <source>
        <dbReference type="Proteomes" id="UP001519460"/>
    </source>
</evidence>
<accession>A0ABD0M5N5</accession>
<protein>
    <submittedName>
        <fullName evidence="3">Uncharacterized protein</fullName>
    </submittedName>
</protein>
<evidence type="ECO:0000256" key="1">
    <source>
        <dbReference type="SAM" id="MobiDB-lite"/>
    </source>
</evidence>
<dbReference type="EMBL" id="JACVVK020000007">
    <property type="protein sequence ID" value="KAK7506463.1"/>
    <property type="molecule type" value="Genomic_DNA"/>
</dbReference>
<name>A0ABD0M5N5_9CAEN</name>
<keyword evidence="2" id="KW-0472">Membrane</keyword>
<dbReference type="Proteomes" id="UP001519460">
    <property type="component" value="Unassembled WGS sequence"/>
</dbReference>
<keyword evidence="2" id="KW-0812">Transmembrane</keyword>
<keyword evidence="2" id="KW-1133">Transmembrane helix</keyword>
<organism evidence="3 4">
    <name type="scientific">Batillaria attramentaria</name>
    <dbReference type="NCBI Taxonomy" id="370345"/>
    <lineage>
        <taxon>Eukaryota</taxon>
        <taxon>Metazoa</taxon>
        <taxon>Spiralia</taxon>
        <taxon>Lophotrochozoa</taxon>
        <taxon>Mollusca</taxon>
        <taxon>Gastropoda</taxon>
        <taxon>Caenogastropoda</taxon>
        <taxon>Sorbeoconcha</taxon>
        <taxon>Cerithioidea</taxon>
        <taxon>Batillariidae</taxon>
        <taxon>Batillaria</taxon>
    </lineage>
</organism>
<keyword evidence="4" id="KW-1185">Reference proteome</keyword>
<feature type="region of interest" description="Disordered" evidence="1">
    <location>
        <begin position="100"/>
        <end position="127"/>
    </location>
</feature>
<reference evidence="3 4" key="1">
    <citation type="journal article" date="2023" name="Sci. Data">
        <title>Genome assembly of the Korean intertidal mud-creeper Batillaria attramentaria.</title>
        <authorList>
            <person name="Patra A.K."/>
            <person name="Ho P.T."/>
            <person name="Jun S."/>
            <person name="Lee S.J."/>
            <person name="Kim Y."/>
            <person name="Won Y.J."/>
        </authorList>
    </citation>
    <scope>NUCLEOTIDE SEQUENCE [LARGE SCALE GENOMIC DNA]</scope>
    <source>
        <strain evidence="3">Wonlab-2016</strain>
    </source>
</reference>
<comment type="caution">
    <text evidence="3">The sequence shown here is derived from an EMBL/GenBank/DDBJ whole genome shotgun (WGS) entry which is preliminary data.</text>
</comment>
<dbReference type="AlphaFoldDB" id="A0ABD0M5N5"/>
<proteinExistence type="predicted"/>
<evidence type="ECO:0000313" key="3">
    <source>
        <dbReference type="EMBL" id="KAK7506463.1"/>
    </source>
</evidence>
<evidence type="ECO:0000256" key="2">
    <source>
        <dbReference type="SAM" id="Phobius"/>
    </source>
</evidence>